<keyword evidence="8" id="KW-0862">Zinc</keyword>
<proteinExistence type="predicted"/>
<dbReference type="GO" id="GO:0035999">
    <property type="term" value="P:tetrahydrofolate interconversion"/>
    <property type="evidence" value="ECO:0007669"/>
    <property type="project" value="UniProtKB-UniPathway"/>
</dbReference>
<dbReference type="AlphaFoldDB" id="A0A537J854"/>
<keyword evidence="6" id="KW-0274">FAD</keyword>
<dbReference type="CDD" id="cd00537">
    <property type="entry name" value="MTHFR"/>
    <property type="match status" value="1"/>
</dbReference>
<dbReference type="GO" id="GO:0032259">
    <property type="term" value="P:methylation"/>
    <property type="evidence" value="ECO:0007669"/>
    <property type="project" value="UniProtKB-KW"/>
</dbReference>
<keyword evidence="5 8" id="KW-0808">Transferase</keyword>
<evidence type="ECO:0000313" key="10">
    <source>
        <dbReference type="EMBL" id="TMI79707.1"/>
    </source>
</evidence>
<dbReference type="EC" id="1.5.1.20" evidence="10"/>
<dbReference type="SUPFAM" id="SSF51730">
    <property type="entry name" value="FAD-linked oxidoreductase"/>
    <property type="match status" value="1"/>
</dbReference>
<comment type="caution">
    <text evidence="10">The sequence shown here is derived from an EMBL/GenBank/DDBJ whole genome shotgun (WGS) entry which is preliminary data.</text>
</comment>
<sequence length="623" mass="67229">MTSPRHPLLARLDGGPLLCDGAMGTLLYERGVPYDRCFDALNLTDRERVLNVHLDYLRAGAEMIETNTFGANAVKLDAHDLGNRVRDVNWHGAKIAKEARDIIGRAIWVAGSVGPLGKPVAPFGRISAAEARDVFRAQIDALVEGGVDALVLETFTDLDELLEAVRAARASCDLPVIAQMSFTDDGRTRYGHGPAEVVAGLEQAGVDVIGANCSVGPVPMLEVIQRMASLTRRPLSAQPNAGFPALVDGRYLYLSSPTHLAAYARKMVEAGAVVIGGCCGTTPAHISAIGQAIADLRPAPFRAVLPEAPGRAEPIAPPVDQPTQLAEKLGRTFVISVEVDPPKGLDATKDLDGARLLKEAGADVIDVGDSPIGRIRMGALAMCYLIQQQVGIETIIHFTTRDRNLMGVQADLIGAHALGVRNILALTGEPPRGDYPNVTAVFDVDSVGLVRIIRRFNEGQDLAGRSIGRPARFLIGCALDMNPETLDREVPRLERKLEAGADFFMTQPVYEPETLDGFERRVGKLPVPVLLGILPLQSFRHAEFLHNEVPGITIPRWVRDRMQAAGAEGREEGLRLGRELLGALLGRIDGAYFMPSFGRYELVATLVREVRTRVAGHAARTRG</sequence>
<evidence type="ECO:0000256" key="3">
    <source>
        <dbReference type="ARBA" id="ARBA00022603"/>
    </source>
</evidence>
<organism evidence="10 11">
    <name type="scientific">Candidatus Segetimicrobium genomatis</name>
    <dbReference type="NCBI Taxonomy" id="2569760"/>
    <lineage>
        <taxon>Bacteria</taxon>
        <taxon>Bacillati</taxon>
        <taxon>Candidatus Sysuimicrobiota</taxon>
        <taxon>Candidatus Sysuimicrobiia</taxon>
        <taxon>Candidatus Sysuimicrobiales</taxon>
        <taxon>Candidatus Segetimicrobiaceae</taxon>
        <taxon>Candidatus Segetimicrobium</taxon>
    </lineage>
</organism>
<dbReference type="Pfam" id="PF02219">
    <property type="entry name" value="MTHFR"/>
    <property type="match status" value="1"/>
</dbReference>
<protein>
    <submittedName>
        <fullName evidence="10">Bifunctional homocysteine S-methyltransferase/methylenetetrahydrofolate reductase</fullName>
        <ecNumber evidence="10">1.5.1.20</ecNumber>
        <ecNumber evidence="10">2.1.1.10</ecNumber>
    </submittedName>
</protein>
<dbReference type="GO" id="GO:0008705">
    <property type="term" value="F:methionine synthase activity"/>
    <property type="evidence" value="ECO:0007669"/>
    <property type="project" value="TreeGrafter"/>
</dbReference>
<evidence type="ECO:0000259" key="9">
    <source>
        <dbReference type="PROSITE" id="PS50970"/>
    </source>
</evidence>
<dbReference type="GO" id="GO:0005829">
    <property type="term" value="C:cytosol"/>
    <property type="evidence" value="ECO:0007669"/>
    <property type="project" value="TreeGrafter"/>
</dbReference>
<feature type="domain" description="Hcy-binding" evidence="9">
    <location>
        <begin position="5"/>
        <end position="293"/>
    </location>
</feature>
<evidence type="ECO:0000256" key="8">
    <source>
        <dbReference type="PROSITE-ProRule" id="PRU00333"/>
    </source>
</evidence>
<gene>
    <name evidence="10" type="ORF">E6H04_10120</name>
</gene>
<dbReference type="Proteomes" id="UP000320048">
    <property type="component" value="Unassembled WGS sequence"/>
</dbReference>
<name>A0A537J854_9BACT</name>
<keyword evidence="3 8" id="KW-0489">Methyltransferase</keyword>
<dbReference type="UniPathway" id="UPA00193"/>
<dbReference type="PROSITE" id="PS50970">
    <property type="entry name" value="HCY"/>
    <property type="match status" value="1"/>
</dbReference>
<evidence type="ECO:0000256" key="1">
    <source>
        <dbReference type="ARBA" id="ARBA00001974"/>
    </source>
</evidence>
<dbReference type="Gene3D" id="3.20.20.330">
    <property type="entry name" value="Homocysteine-binding-like domain"/>
    <property type="match status" value="1"/>
</dbReference>
<evidence type="ECO:0000256" key="7">
    <source>
        <dbReference type="ARBA" id="ARBA00023002"/>
    </source>
</evidence>
<dbReference type="NCBIfam" id="NF006396">
    <property type="entry name" value="PRK08645.1"/>
    <property type="match status" value="1"/>
</dbReference>
<dbReference type="EC" id="2.1.1.10" evidence="10"/>
<reference evidence="10 11" key="1">
    <citation type="journal article" date="2019" name="Nat. Microbiol.">
        <title>Mediterranean grassland soil C-N compound turnover is dependent on rainfall and depth, and is mediated by genomically divergent microorganisms.</title>
        <authorList>
            <person name="Diamond S."/>
            <person name="Andeer P.F."/>
            <person name="Li Z."/>
            <person name="Crits-Christoph A."/>
            <person name="Burstein D."/>
            <person name="Anantharaman K."/>
            <person name="Lane K.R."/>
            <person name="Thomas B.C."/>
            <person name="Pan C."/>
            <person name="Northen T.R."/>
            <person name="Banfield J.F."/>
        </authorList>
    </citation>
    <scope>NUCLEOTIDE SEQUENCE [LARGE SCALE GENOMIC DNA]</scope>
    <source>
        <strain evidence="10">NP_7</strain>
    </source>
</reference>
<dbReference type="EMBL" id="VBAO01000265">
    <property type="protein sequence ID" value="TMI79707.1"/>
    <property type="molecule type" value="Genomic_DNA"/>
</dbReference>
<keyword evidence="8" id="KW-0479">Metal-binding</keyword>
<dbReference type="PANTHER" id="PTHR45833:SF2">
    <property type="entry name" value="BIFUNCTIONAL HOMOCYSTEINE S-METHYLTRANSFERASE_5,10-METHYLENETETRAHYDROFOLATE REDUCTASE"/>
    <property type="match status" value="1"/>
</dbReference>
<dbReference type="PANTHER" id="PTHR45833">
    <property type="entry name" value="METHIONINE SYNTHASE"/>
    <property type="match status" value="1"/>
</dbReference>
<dbReference type="InterPro" id="IPR036589">
    <property type="entry name" value="HCY_dom_sf"/>
</dbReference>
<evidence type="ECO:0000256" key="2">
    <source>
        <dbReference type="ARBA" id="ARBA00004777"/>
    </source>
</evidence>
<feature type="binding site" evidence="8">
    <location>
        <position position="278"/>
    </location>
    <ligand>
        <name>Zn(2+)</name>
        <dbReference type="ChEBI" id="CHEBI:29105"/>
    </ligand>
</feature>
<keyword evidence="7 10" id="KW-0560">Oxidoreductase</keyword>
<dbReference type="InterPro" id="IPR050554">
    <property type="entry name" value="Met_Synthase/Corrinoid"/>
</dbReference>
<evidence type="ECO:0000313" key="11">
    <source>
        <dbReference type="Proteomes" id="UP000320048"/>
    </source>
</evidence>
<feature type="binding site" evidence="8">
    <location>
        <position position="279"/>
    </location>
    <ligand>
        <name>Zn(2+)</name>
        <dbReference type="ChEBI" id="CHEBI:29105"/>
    </ligand>
</feature>
<dbReference type="GO" id="GO:0004489">
    <property type="term" value="F:methylenetetrahydrofolate reductase [NAD(P)H] activity"/>
    <property type="evidence" value="ECO:0007669"/>
    <property type="project" value="UniProtKB-EC"/>
</dbReference>
<evidence type="ECO:0000256" key="6">
    <source>
        <dbReference type="ARBA" id="ARBA00022827"/>
    </source>
</evidence>
<keyword evidence="4" id="KW-0285">Flavoprotein</keyword>
<evidence type="ECO:0000256" key="5">
    <source>
        <dbReference type="ARBA" id="ARBA00022679"/>
    </source>
</evidence>
<dbReference type="InterPro" id="IPR003726">
    <property type="entry name" value="HCY_dom"/>
</dbReference>
<comment type="cofactor">
    <cofactor evidence="1">
        <name>FAD</name>
        <dbReference type="ChEBI" id="CHEBI:57692"/>
    </cofactor>
</comment>
<dbReference type="Gene3D" id="3.20.20.220">
    <property type="match status" value="1"/>
</dbReference>
<dbReference type="GO" id="GO:0046872">
    <property type="term" value="F:metal ion binding"/>
    <property type="evidence" value="ECO:0007669"/>
    <property type="project" value="UniProtKB-KW"/>
</dbReference>
<dbReference type="InterPro" id="IPR029041">
    <property type="entry name" value="FAD-linked_oxidoreductase-like"/>
</dbReference>
<dbReference type="Pfam" id="PF02574">
    <property type="entry name" value="S-methyl_trans"/>
    <property type="match status" value="1"/>
</dbReference>
<comment type="cofactor">
    <cofactor evidence="8">
        <name>Zn(2+)</name>
        <dbReference type="ChEBI" id="CHEBI:29105"/>
    </cofactor>
</comment>
<feature type="binding site" evidence="8">
    <location>
        <position position="213"/>
    </location>
    <ligand>
        <name>Zn(2+)</name>
        <dbReference type="ChEBI" id="CHEBI:29105"/>
    </ligand>
</feature>
<accession>A0A537J854</accession>
<dbReference type="SUPFAM" id="SSF82282">
    <property type="entry name" value="Homocysteine S-methyltransferase"/>
    <property type="match status" value="1"/>
</dbReference>
<evidence type="ECO:0000256" key="4">
    <source>
        <dbReference type="ARBA" id="ARBA00022630"/>
    </source>
</evidence>
<dbReference type="InterPro" id="IPR003171">
    <property type="entry name" value="Mehydrof_redctse-like"/>
</dbReference>
<comment type="pathway">
    <text evidence="2">One-carbon metabolism; tetrahydrofolate interconversion.</text>
</comment>